<dbReference type="EMBL" id="JAPFPW010000004">
    <property type="protein sequence ID" value="MCW7753470.1"/>
    <property type="molecule type" value="Genomic_DNA"/>
</dbReference>
<reference evidence="3 4" key="1">
    <citation type="submission" date="2022-11" db="EMBL/GenBank/DDBJ databases">
        <title>Desulfobotulus tamanensis H1 sp. nov. - anaerobic, alkaliphilic, sulphate reducing bacterium isolated from terrestrial mud volcano.</title>
        <authorList>
            <person name="Frolova A."/>
            <person name="Merkel A.Y."/>
            <person name="Slobodkin A.I."/>
        </authorList>
    </citation>
    <scope>NUCLEOTIDE SEQUENCE [LARGE SCALE GENOMIC DNA]</scope>
    <source>
        <strain evidence="3 4">H1</strain>
    </source>
</reference>
<evidence type="ECO:0000313" key="3">
    <source>
        <dbReference type="EMBL" id="MCW7753470.1"/>
    </source>
</evidence>
<dbReference type="SMART" id="SM00899">
    <property type="entry name" value="FeoA"/>
    <property type="match status" value="1"/>
</dbReference>
<organism evidence="3 4">
    <name type="scientific">Desulfobotulus pelophilus</name>
    <dbReference type="NCBI Taxonomy" id="2823377"/>
    <lineage>
        <taxon>Bacteria</taxon>
        <taxon>Pseudomonadati</taxon>
        <taxon>Thermodesulfobacteriota</taxon>
        <taxon>Desulfobacteria</taxon>
        <taxon>Desulfobacterales</taxon>
        <taxon>Desulfobacteraceae</taxon>
        <taxon>Desulfobotulus</taxon>
    </lineage>
</organism>
<dbReference type="InterPro" id="IPR008988">
    <property type="entry name" value="Transcriptional_repressor_C"/>
</dbReference>
<gene>
    <name evidence="3" type="ORF">OOT00_05645</name>
</gene>
<keyword evidence="1" id="KW-0408">Iron</keyword>
<evidence type="ECO:0000256" key="1">
    <source>
        <dbReference type="ARBA" id="ARBA00023004"/>
    </source>
</evidence>
<sequence>MKDETPRYLTDIPGGASCRMASSPEYDRDSGLLLRFAAFGLMPGVPVKVIRNSLWGPMVVHVRDTYLALGRKLARQLCVVEEKEAEVSGSPADTSDPEAE</sequence>
<dbReference type="Gene3D" id="2.30.30.90">
    <property type="match status" value="1"/>
</dbReference>
<dbReference type="InterPro" id="IPR038157">
    <property type="entry name" value="FeoA_core_dom"/>
</dbReference>
<dbReference type="SUPFAM" id="SSF50037">
    <property type="entry name" value="C-terminal domain of transcriptional repressors"/>
    <property type="match status" value="1"/>
</dbReference>
<dbReference type="InterPro" id="IPR007167">
    <property type="entry name" value="Fe-transptr_FeoA-like"/>
</dbReference>
<accession>A0ABT3N7N9</accession>
<protein>
    <submittedName>
        <fullName evidence="3">Ferrous iron transport protein A</fullName>
    </submittedName>
</protein>
<dbReference type="Proteomes" id="UP001209681">
    <property type="component" value="Unassembled WGS sequence"/>
</dbReference>
<proteinExistence type="predicted"/>
<comment type="caution">
    <text evidence="3">The sequence shown here is derived from an EMBL/GenBank/DDBJ whole genome shotgun (WGS) entry which is preliminary data.</text>
</comment>
<keyword evidence="4" id="KW-1185">Reference proteome</keyword>
<evidence type="ECO:0000313" key="4">
    <source>
        <dbReference type="Proteomes" id="UP001209681"/>
    </source>
</evidence>
<dbReference type="Pfam" id="PF04023">
    <property type="entry name" value="FeoA"/>
    <property type="match status" value="1"/>
</dbReference>
<evidence type="ECO:0000259" key="2">
    <source>
        <dbReference type="SMART" id="SM00899"/>
    </source>
</evidence>
<name>A0ABT3N7N9_9BACT</name>
<feature type="domain" description="Ferrous iron transporter FeoA-like" evidence="2">
    <location>
        <begin position="7"/>
        <end position="81"/>
    </location>
</feature>
<dbReference type="RefSeq" id="WP_265424337.1">
    <property type="nucleotide sequence ID" value="NZ_JAPFPW010000004.1"/>
</dbReference>